<comment type="caution">
    <text evidence="1">The sequence shown here is derived from an EMBL/GenBank/DDBJ whole genome shotgun (WGS) entry which is preliminary data.</text>
</comment>
<name>A0A9P7Z3P7_9HELO</name>
<dbReference type="Proteomes" id="UP000887226">
    <property type="component" value="Unassembled WGS sequence"/>
</dbReference>
<keyword evidence="2" id="KW-1185">Reference proteome</keyword>
<dbReference type="AlphaFoldDB" id="A0A9P7Z3P7"/>
<dbReference type="EMBL" id="MU253914">
    <property type="protein sequence ID" value="KAG9244323.1"/>
    <property type="molecule type" value="Genomic_DNA"/>
</dbReference>
<accession>A0A9P7Z3P7</accession>
<evidence type="ECO:0000313" key="2">
    <source>
        <dbReference type="Proteomes" id="UP000887226"/>
    </source>
</evidence>
<reference evidence="1" key="1">
    <citation type="journal article" date="2021" name="IMA Fungus">
        <title>Genomic characterization of three marine fungi, including Emericellopsis atlantica sp. nov. with signatures of a generalist lifestyle and marine biomass degradation.</title>
        <authorList>
            <person name="Hagestad O.C."/>
            <person name="Hou L."/>
            <person name="Andersen J.H."/>
            <person name="Hansen E.H."/>
            <person name="Altermark B."/>
            <person name="Li C."/>
            <person name="Kuhnert E."/>
            <person name="Cox R.J."/>
            <person name="Crous P.W."/>
            <person name="Spatafora J.W."/>
            <person name="Lail K."/>
            <person name="Amirebrahimi M."/>
            <person name="Lipzen A."/>
            <person name="Pangilinan J."/>
            <person name="Andreopoulos W."/>
            <person name="Hayes R.D."/>
            <person name="Ng V."/>
            <person name="Grigoriev I.V."/>
            <person name="Jackson S.A."/>
            <person name="Sutton T.D.S."/>
            <person name="Dobson A.D.W."/>
            <person name="Rama T."/>
        </authorList>
    </citation>
    <scope>NUCLEOTIDE SEQUENCE</scope>
    <source>
        <strain evidence="1">TRa3180A</strain>
    </source>
</reference>
<protein>
    <submittedName>
        <fullName evidence="1">Uncharacterized protein</fullName>
    </submittedName>
</protein>
<gene>
    <name evidence="1" type="ORF">BJ878DRAFT_567671</name>
</gene>
<organism evidence="1 2">
    <name type="scientific">Calycina marina</name>
    <dbReference type="NCBI Taxonomy" id="1763456"/>
    <lineage>
        <taxon>Eukaryota</taxon>
        <taxon>Fungi</taxon>
        <taxon>Dikarya</taxon>
        <taxon>Ascomycota</taxon>
        <taxon>Pezizomycotina</taxon>
        <taxon>Leotiomycetes</taxon>
        <taxon>Helotiales</taxon>
        <taxon>Pezizellaceae</taxon>
        <taxon>Calycina</taxon>
    </lineage>
</organism>
<evidence type="ECO:0000313" key="1">
    <source>
        <dbReference type="EMBL" id="KAG9244323.1"/>
    </source>
</evidence>
<sequence length="994" mass="112727">MQSRSHISKLGGAFKQRHVSCHGLVAGALVSHILRSNQALHLLGRCQLRSRYLNTPSQNARNHTSFRVQEIPYIEGPEETAKPAFLQRSIEHAQQAAKPSASRSPPSFNGLQLDVWREASLRHNLMQSTWSSKLVRYRCASSNAPGDIKPADCTEMLDKVSVHHDSAVRMKPRRLLIEWLQLEDIQERSKLWLKSNQSGYCNDLSSILVEYLHNSDMGGTPDDRRISSQSWHTIMQHNFTMDDIKEWARIVSIRDPSESIKAFISGGSTYPIFILDAILQSKDITHVKTLDKIVIYTATQIRSIKSWQRSGSNSTSRLLRHTNIQIIIRLLYHARNVWSSALPAIAQMIPQAVTALLGEDSVEKIMIFDTYTHRNLCELLNFMLKQLATPHAHNTFQAMVYAWDAQRVLLGWAGQFEPPLLLSQRGYQAVSMVLAGQKSSEKESRVSALSTRTWPPWRVEQDGMDAKRRLEDDYSRVLSSAMRMSESGYCETATDTSMRILGGQESDGTPTILTRTVRRVNPLAHTDSDALSTEDTVVWAARVEATRDVQEAWSAFTKFEQLGGRPDGLMYFIMFEKLQAEKARLEFDRTSYGSRRRYLDPVPGGGKELLPPSNDNVSNFYRMQLQPPPKEELYDKMIRRDRIRPTGSFLRFMVANSRTPDDAILYLKDARIDPKAIAFLVDGEETDMQSRRQTLPDPLLASFLQMLCRFVPRINPDYQHAKRKDGVLQILELQMAPGKLAAPLSHAIELLKQTKSTFRPAWYAVFRALARRGTVVDKEFSNTSKNDILTWQITEAVLGDFLQQGLELDAYGFLVICNSLEKTILASITVDLSSRLTAESSALRLVAVIYKKLSAVSSIKSLSGHPELLHDISAVHLHAYVRVLGLAEDYEGITRVLEWMKEHHRILDERAHAVRNGEIMIRRTLTAMRVFTSGTAYRVGLEEIADSCPVLGWPSEKEADEYLERWENLPEKYEQEIEEHDTEAPVSLGSVVEP</sequence>
<proteinExistence type="predicted"/>
<dbReference type="OrthoDB" id="410701at2759"/>